<evidence type="ECO:0000256" key="8">
    <source>
        <dbReference type="ARBA" id="ARBA00022741"/>
    </source>
</evidence>
<name>A0A7V1I3D9_DESA2</name>
<dbReference type="Pfam" id="PF00571">
    <property type="entry name" value="CBS"/>
    <property type="match status" value="2"/>
</dbReference>
<reference evidence="14" key="1">
    <citation type="journal article" date="2020" name="mSystems">
        <title>Genome- and Community-Level Interaction Insights into Carbon Utilization and Element Cycling Functions of Hydrothermarchaeota in Hydrothermal Sediment.</title>
        <authorList>
            <person name="Zhou Z."/>
            <person name="Liu Y."/>
            <person name="Xu W."/>
            <person name="Pan J."/>
            <person name="Luo Z.H."/>
            <person name="Li M."/>
        </authorList>
    </citation>
    <scope>NUCLEOTIDE SEQUENCE [LARGE SCALE GENOMIC DNA]</scope>
    <source>
        <strain evidence="14">HyVt-45</strain>
    </source>
</reference>
<dbReference type="GO" id="GO:0046872">
    <property type="term" value="F:metal ion binding"/>
    <property type="evidence" value="ECO:0007669"/>
    <property type="project" value="UniProtKB-KW"/>
</dbReference>
<dbReference type="InterPro" id="IPR043519">
    <property type="entry name" value="NT_sf"/>
</dbReference>
<evidence type="ECO:0000256" key="3">
    <source>
        <dbReference type="ARBA" id="ARBA00022555"/>
    </source>
</evidence>
<keyword evidence="3" id="KW-0820">tRNA-binding</keyword>
<dbReference type="SUPFAM" id="SSF64182">
    <property type="entry name" value="DHH phosphoesterases"/>
    <property type="match status" value="1"/>
</dbReference>
<dbReference type="Pfam" id="PF12627">
    <property type="entry name" value="PolyA_pol_RNAbd"/>
    <property type="match status" value="1"/>
</dbReference>
<dbReference type="SMART" id="SM00116">
    <property type="entry name" value="CBS"/>
    <property type="match status" value="2"/>
</dbReference>
<evidence type="ECO:0000256" key="11">
    <source>
        <dbReference type="PROSITE-ProRule" id="PRU00703"/>
    </source>
</evidence>
<keyword evidence="9" id="KW-0460">Magnesium</keyword>
<evidence type="ECO:0000256" key="7">
    <source>
        <dbReference type="ARBA" id="ARBA00022723"/>
    </source>
</evidence>
<dbReference type="InterPro" id="IPR038763">
    <property type="entry name" value="DHH_sf"/>
</dbReference>
<keyword evidence="11" id="KW-0129">CBS domain</keyword>
<evidence type="ECO:0000313" key="14">
    <source>
        <dbReference type="EMBL" id="HEB73720.1"/>
    </source>
</evidence>
<dbReference type="InterPro" id="IPR002646">
    <property type="entry name" value="PolA_pol_head_dom"/>
</dbReference>
<comment type="cofactor">
    <cofactor evidence="1">
        <name>Mg(2+)</name>
        <dbReference type="ChEBI" id="CHEBI:18420"/>
    </cofactor>
</comment>
<evidence type="ECO:0000256" key="12">
    <source>
        <dbReference type="RuleBase" id="RU003953"/>
    </source>
</evidence>
<dbReference type="InterPro" id="IPR001667">
    <property type="entry name" value="DDH_dom"/>
</dbReference>
<dbReference type="Proteomes" id="UP000886268">
    <property type="component" value="Unassembled WGS sequence"/>
</dbReference>
<dbReference type="Gene3D" id="3.90.1640.10">
    <property type="entry name" value="inorganic pyrophosphatase (n-terminal core)"/>
    <property type="match status" value="1"/>
</dbReference>
<evidence type="ECO:0000256" key="6">
    <source>
        <dbReference type="ARBA" id="ARBA00022695"/>
    </source>
</evidence>
<evidence type="ECO:0000256" key="1">
    <source>
        <dbReference type="ARBA" id="ARBA00001946"/>
    </source>
</evidence>
<dbReference type="InterPro" id="IPR052390">
    <property type="entry name" value="tRNA_nt/polyA_polymerase"/>
</dbReference>
<feature type="domain" description="CBS" evidence="13">
    <location>
        <begin position="320"/>
        <end position="375"/>
    </location>
</feature>
<dbReference type="Pfam" id="PF01368">
    <property type="entry name" value="DHH"/>
    <property type="match status" value="1"/>
</dbReference>
<dbReference type="Gene3D" id="1.10.3090.10">
    <property type="entry name" value="cca-adding enzyme, domain 2"/>
    <property type="match status" value="1"/>
</dbReference>
<gene>
    <name evidence="14" type="ORF">ENJ03_00670</name>
</gene>
<dbReference type="PANTHER" id="PTHR47788:SF1">
    <property type="entry name" value="A-ADDING TRNA NUCLEOTIDYLTRANSFERASE"/>
    <property type="match status" value="1"/>
</dbReference>
<dbReference type="Pfam" id="PF02272">
    <property type="entry name" value="DHHA1"/>
    <property type="match status" value="1"/>
</dbReference>
<accession>A0A7V1I3D9</accession>
<evidence type="ECO:0000259" key="13">
    <source>
        <dbReference type="PROSITE" id="PS51371"/>
    </source>
</evidence>
<keyword evidence="10 12" id="KW-0694">RNA-binding</keyword>
<dbReference type="GO" id="GO:0000166">
    <property type="term" value="F:nucleotide binding"/>
    <property type="evidence" value="ECO:0007669"/>
    <property type="project" value="UniProtKB-KW"/>
</dbReference>
<keyword evidence="5" id="KW-0819">tRNA processing</keyword>
<keyword evidence="6" id="KW-0548">Nucleotidyltransferase</keyword>
<dbReference type="InterPro" id="IPR046342">
    <property type="entry name" value="CBS_dom_sf"/>
</dbReference>
<keyword evidence="7" id="KW-0479">Metal-binding</keyword>
<evidence type="ECO:0000256" key="5">
    <source>
        <dbReference type="ARBA" id="ARBA00022694"/>
    </source>
</evidence>
<dbReference type="Gene3D" id="3.10.310.30">
    <property type="match status" value="1"/>
</dbReference>
<dbReference type="Gene3D" id="3.30.460.10">
    <property type="entry name" value="Beta Polymerase, domain 2"/>
    <property type="match status" value="1"/>
</dbReference>
<comment type="similarity">
    <text evidence="2 12">Belongs to the tRNA nucleotidyltransferase/poly(A) polymerase family.</text>
</comment>
<evidence type="ECO:0000256" key="10">
    <source>
        <dbReference type="ARBA" id="ARBA00022884"/>
    </source>
</evidence>
<dbReference type="PANTHER" id="PTHR47788">
    <property type="entry name" value="POLYA POLYMERASE"/>
    <property type="match status" value="1"/>
</dbReference>
<evidence type="ECO:0000256" key="4">
    <source>
        <dbReference type="ARBA" id="ARBA00022679"/>
    </source>
</evidence>
<dbReference type="CDD" id="cd05398">
    <property type="entry name" value="NT_ClassII-CCAase"/>
    <property type="match status" value="1"/>
</dbReference>
<dbReference type="AlphaFoldDB" id="A0A7V1I3D9"/>
<keyword evidence="8" id="KW-0547">Nucleotide-binding</keyword>
<dbReference type="InterPro" id="IPR032828">
    <property type="entry name" value="PolyA_RNA-bd"/>
</dbReference>
<keyword evidence="4 12" id="KW-0808">Transferase</keyword>
<dbReference type="Gene3D" id="3.10.580.10">
    <property type="entry name" value="CBS-domain"/>
    <property type="match status" value="2"/>
</dbReference>
<protein>
    <submittedName>
        <fullName evidence="14">CBS domain-containing protein</fullName>
    </submittedName>
</protein>
<evidence type="ECO:0000256" key="2">
    <source>
        <dbReference type="ARBA" id="ARBA00007265"/>
    </source>
</evidence>
<organism evidence="14">
    <name type="scientific">Desulfofervidus auxilii</name>
    <dbReference type="NCBI Taxonomy" id="1621989"/>
    <lineage>
        <taxon>Bacteria</taxon>
        <taxon>Pseudomonadati</taxon>
        <taxon>Thermodesulfobacteriota</taxon>
        <taxon>Candidatus Desulfofervidia</taxon>
        <taxon>Candidatus Desulfofervidales</taxon>
        <taxon>Candidatus Desulfofervidaceae</taxon>
        <taxon>Candidatus Desulfofervidus</taxon>
    </lineage>
</organism>
<dbReference type="PROSITE" id="PS51371">
    <property type="entry name" value="CBS"/>
    <property type="match status" value="2"/>
</dbReference>
<comment type="caution">
    <text evidence="14">The sequence shown here is derived from an EMBL/GenBank/DDBJ whole genome shotgun (WGS) entry which is preliminary data.</text>
</comment>
<evidence type="ECO:0000256" key="9">
    <source>
        <dbReference type="ARBA" id="ARBA00022842"/>
    </source>
</evidence>
<dbReference type="SUPFAM" id="SSF54631">
    <property type="entry name" value="CBS-domain pair"/>
    <property type="match status" value="1"/>
</dbReference>
<dbReference type="EMBL" id="DRKW01000038">
    <property type="protein sequence ID" value="HEB73720.1"/>
    <property type="molecule type" value="Genomic_DNA"/>
</dbReference>
<sequence length="879" mass="100344">MPNRSITVIATHENADFDALASMVAAKKLYPEAIIIAPGSQERRVREFVLNMAIEYFKLVKLKEIDLKTIKRVVLVDNSQLSRIGALAEVVKNPEVEVHIYDHHLPPDPETPCHFSIIKPVGSTVTILLKLLREKGIKIAPEEATLMALGLYEDTGAFTFRSTTKEDLEAGAYLLECGANLNVISELFKRELTAEDVSLLNDLFHEAQTHFIRGIPVVITKVSTNHYIDDFAVLVHHFIEIENPPVLFVLARMEGRIFIIARSKLPEVNVAEILEVFNGGGHHAAASAAVKGLTPMQVEDKLLKLLDKKIKQPKVARDLMSHPVKGISPETTIEEAEAILVHYDFNALPVIKNGEVVGIITRPVVDKALYHQLSQQPVKRFMTTEFPILSPEASLSEIKEALLQHKQRIVPVVENKKLVGVITRKDFLNYLLTNPSAFLGGLDLERQPRRKFVTSLLNEKLPKHIISLLKKIGMIAENLGYNVYAVGGFVRDLLLRQENLDIDLVVEGDGITLAKKLQKEINAHIHTYQKFGTAVVILPDGFRLDIATARTEYYEFPGALPKVEMSSLKLDLYRRDFTINALAIKLNPKQFGLLLDFFGAQRDLKERMIRVLYNLSFVEDPTRILRAVRFEQRFGFRISKQTLDLIRQALKLNLLFQTTGSRIWHELKCIFGETNPAAIIERLNELSVLKSLHPALKWDKSLKKLFKEIEAVLSWFELLFLEEKYVKEEVYLLGLLDPLKEEEVNSFLTVLEFPKSKKELFFEKRREIFNIYGLWQKKREIKPSLVYLTIKEIPLEFVLYLMAKLSPAKKKWLSLYFTQWRDIKPILTGDDLKAMGLKPGPIFRTILEELLKARLDGKVKTEEDEKKLVKKILKGKNFH</sequence>
<proteinExistence type="inferred from homology"/>
<dbReference type="SUPFAM" id="SSF81891">
    <property type="entry name" value="Poly A polymerase C-terminal region-like"/>
    <property type="match status" value="1"/>
</dbReference>
<dbReference type="InterPro" id="IPR003156">
    <property type="entry name" value="DHHA1_dom"/>
</dbReference>
<dbReference type="SUPFAM" id="SSF81301">
    <property type="entry name" value="Nucleotidyltransferase"/>
    <property type="match status" value="1"/>
</dbReference>
<dbReference type="Pfam" id="PF01743">
    <property type="entry name" value="PolyA_pol"/>
    <property type="match status" value="1"/>
</dbReference>
<dbReference type="GO" id="GO:0008033">
    <property type="term" value="P:tRNA processing"/>
    <property type="evidence" value="ECO:0007669"/>
    <property type="project" value="UniProtKB-KW"/>
</dbReference>
<feature type="domain" description="CBS" evidence="13">
    <location>
        <begin position="382"/>
        <end position="438"/>
    </location>
</feature>
<dbReference type="InterPro" id="IPR000644">
    <property type="entry name" value="CBS_dom"/>
</dbReference>
<dbReference type="GO" id="GO:0016779">
    <property type="term" value="F:nucleotidyltransferase activity"/>
    <property type="evidence" value="ECO:0007669"/>
    <property type="project" value="UniProtKB-KW"/>
</dbReference>
<dbReference type="GO" id="GO:0000049">
    <property type="term" value="F:tRNA binding"/>
    <property type="evidence" value="ECO:0007669"/>
    <property type="project" value="UniProtKB-KW"/>
</dbReference>